<feature type="domain" description="Exostosin GT47" evidence="1">
    <location>
        <begin position="246"/>
        <end position="324"/>
    </location>
</feature>
<organism evidence="2 3">
    <name type="scientific">Fischerella thermalis CCMEE 5318</name>
    <dbReference type="NCBI Taxonomy" id="2019666"/>
    <lineage>
        <taxon>Bacteria</taxon>
        <taxon>Bacillati</taxon>
        <taxon>Cyanobacteriota</taxon>
        <taxon>Cyanophyceae</taxon>
        <taxon>Nostocales</taxon>
        <taxon>Hapalosiphonaceae</taxon>
        <taxon>Fischerella</taxon>
    </lineage>
</organism>
<dbReference type="InterPro" id="IPR040911">
    <property type="entry name" value="Exostosin_GT47"/>
</dbReference>
<dbReference type="GO" id="GO:0016757">
    <property type="term" value="F:glycosyltransferase activity"/>
    <property type="evidence" value="ECO:0007669"/>
    <property type="project" value="InterPro"/>
</dbReference>
<dbReference type="EMBL" id="NMQE01000110">
    <property type="protein sequence ID" value="PMB26162.1"/>
    <property type="molecule type" value="Genomic_DNA"/>
</dbReference>
<evidence type="ECO:0000313" key="2">
    <source>
        <dbReference type="EMBL" id="PMB26162.1"/>
    </source>
</evidence>
<evidence type="ECO:0000313" key="3">
    <source>
        <dbReference type="Proteomes" id="UP000235081"/>
    </source>
</evidence>
<name>A0A2N6LLZ3_9CYAN</name>
<evidence type="ECO:0000259" key="1">
    <source>
        <dbReference type="Pfam" id="PF03016"/>
    </source>
</evidence>
<reference evidence="2 3" key="1">
    <citation type="submission" date="2017-07" db="EMBL/GenBank/DDBJ databases">
        <title>Genomes of Fischerella (Mastigocladus) sp. strains.</title>
        <authorList>
            <person name="Miller S.R."/>
        </authorList>
    </citation>
    <scope>NUCLEOTIDE SEQUENCE [LARGE SCALE GENOMIC DNA]</scope>
    <source>
        <strain evidence="2 3">CCMEE 5318</strain>
    </source>
</reference>
<proteinExistence type="predicted"/>
<comment type="caution">
    <text evidence="2">The sequence shown here is derived from an EMBL/GenBank/DDBJ whole genome shotgun (WGS) entry which is preliminary data.</text>
</comment>
<dbReference type="RefSeq" id="WP_102180573.1">
    <property type="nucleotide sequence ID" value="NZ_NMQE01000110.1"/>
</dbReference>
<gene>
    <name evidence="2" type="ORF">CEN46_04250</name>
</gene>
<dbReference type="InterPro" id="IPR004263">
    <property type="entry name" value="Exostosin"/>
</dbReference>
<protein>
    <submittedName>
        <fullName evidence="2">Exostosin</fullName>
    </submittedName>
</protein>
<dbReference type="PANTHER" id="PTHR11062">
    <property type="entry name" value="EXOSTOSIN HEPARAN SULFATE GLYCOSYLTRANSFERASE -RELATED"/>
    <property type="match status" value="1"/>
</dbReference>
<dbReference type="Proteomes" id="UP000235081">
    <property type="component" value="Unassembled WGS sequence"/>
</dbReference>
<accession>A0A2N6LLZ3</accession>
<sequence length="376" mass="44350">MKIKIFSDPGYLPEGVYPVSLIQPFWPEYTKNFQIERGGYYIPPWDKLITNYAKISNSLFEITSLKEADFAVLPFDWLDVSGNTWTAKRNESAYALAIDFVQMVKEAGKPIIIFYCGDRSHEHIPIQDAFIFRQSLIGARRQSKEFVMTALYEDLVEYYLKNQLTIRQKQEKPIVGFDGCADQGNWSIKFKDLIRQGAMLATNGETFPPYEGHRLRNQALKYLSNSPLVETNFKIRDKMAFFEAKEPEEKLKVRLEYVQNMVESNYILCCRGRGNFSLRFYETLCCGRIPIFVDTDCVLPYDFKIDWKKYCVWVDSKDLPQIAEKVAEFHNNLSPEQFVELQYDCRQIWKDWLSYEGFFNNFWQHFYLTKECYTIL</sequence>
<dbReference type="AlphaFoldDB" id="A0A2N6LLZ3"/>
<dbReference type="Pfam" id="PF03016">
    <property type="entry name" value="Exostosin_GT47"/>
    <property type="match status" value="1"/>
</dbReference>